<organism evidence="1 2">
    <name type="scientific">Crocosphaera chwakensis CCY0110</name>
    <dbReference type="NCBI Taxonomy" id="391612"/>
    <lineage>
        <taxon>Bacteria</taxon>
        <taxon>Bacillati</taxon>
        <taxon>Cyanobacteriota</taxon>
        <taxon>Cyanophyceae</taxon>
        <taxon>Oscillatoriophycideae</taxon>
        <taxon>Chroococcales</taxon>
        <taxon>Aphanothecaceae</taxon>
        <taxon>Crocosphaera</taxon>
        <taxon>Crocosphaera chwakensis</taxon>
    </lineage>
</organism>
<comment type="caution">
    <text evidence="1">The sequence shown here is derived from an EMBL/GenBank/DDBJ whole genome shotgun (WGS) entry which is preliminary data.</text>
</comment>
<dbReference type="EMBL" id="AAXW01000066">
    <property type="protein sequence ID" value="EAZ88801.1"/>
    <property type="molecule type" value="Genomic_DNA"/>
</dbReference>
<reference evidence="1 2" key="1">
    <citation type="submission" date="2007-03" db="EMBL/GenBank/DDBJ databases">
        <authorList>
            <person name="Stal L."/>
            <person name="Ferriera S."/>
            <person name="Johnson J."/>
            <person name="Kravitz S."/>
            <person name="Beeson K."/>
            <person name="Sutton G."/>
            <person name="Rogers Y.-H."/>
            <person name="Friedman R."/>
            <person name="Frazier M."/>
            <person name="Venter J.C."/>
        </authorList>
    </citation>
    <scope>NUCLEOTIDE SEQUENCE [LARGE SCALE GENOMIC DNA]</scope>
    <source>
        <strain evidence="1 2">CCY0110</strain>
    </source>
</reference>
<dbReference type="OrthoDB" id="9910234at2"/>
<evidence type="ECO:0000313" key="1">
    <source>
        <dbReference type="EMBL" id="EAZ88801.1"/>
    </source>
</evidence>
<gene>
    <name evidence="1" type="ORF">CY0110_01070</name>
</gene>
<dbReference type="RefSeq" id="WP_008278108.1">
    <property type="nucleotide sequence ID" value="NZ_AAXW01000066.1"/>
</dbReference>
<name>A3IXJ9_9CHRO</name>
<evidence type="ECO:0000313" key="2">
    <source>
        <dbReference type="Proteomes" id="UP000003781"/>
    </source>
</evidence>
<keyword evidence="2" id="KW-1185">Reference proteome</keyword>
<dbReference type="Proteomes" id="UP000003781">
    <property type="component" value="Unassembled WGS sequence"/>
</dbReference>
<sequence length="61" mass="7025">MKKQRPFAIFISSRGIEFTSMSQSTSVEESNLVCYVDSKQAGLRIAQKLASDQERKLFYQF</sequence>
<protein>
    <submittedName>
        <fullName evidence="1">Uncharacterized protein</fullName>
    </submittedName>
</protein>
<proteinExistence type="predicted"/>
<accession>A3IXJ9</accession>
<dbReference type="AlphaFoldDB" id="A3IXJ9"/>